<proteinExistence type="predicted"/>
<keyword evidence="1" id="KW-0732">Signal</keyword>
<feature type="chain" id="PRO_5043470574" evidence="1">
    <location>
        <begin position="20"/>
        <end position="139"/>
    </location>
</feature>
<dbReference type="EMBL" id="CP157948">
    <property type="protein sequence ID" value="XBS89260.1"/>
    <property type="molecule type" value="Genomic_DNA"/>
</dbReference>
<sequence length="139" mass="14796">MKTFLFCAFLLALSTGCAAMQPIDCPATLAVTSAASPPGDWQVVTPTGTRSLDRVGFYSGPPSEQVSLAPDSTVEGGGKSLDVWTFSPSTDEPLWVACFYVGTTLFIAKPMPHGMKRCSVNYATTRSGSRLRLAEAHCQ</sequence>
<dbReference type="NCBIfam" id="NF042415">
    <property type="entry name" value="STY0301_fam"/>
    <property type="match status" value="1"/>
</dbReference>
<evidence type="ECO:0000313" key="2">
    <source>
        <dbReference type="EMBL" id="XBS89260.1"/>
    </source>
</evidence>
<gene>
    <name evidence="2" type="ORF">ABNK63_12780</name>
</gene>
<feature type="signal peptide" evidence="1">
    <location>
        <begin position="1"/>
        <end position="19"/>
    </location>
</feature>
<protein>
    <submittedName>
        <fullName evidence="2">STY0301 family protein</fullName>
    </submittedName>
</protein>
<evidence type="ECO:0000256" key="1">
    <source>
        <dbReference type="SAM" id="SignalP"/>
    </source>
</evidence>
<name>A0AAU7QIA4_9GAMM</name>
<accession>A0AAU7QIA4</accession>
<dbReference type="RefSeq" id="WP_350015841.1">
    <property type="nucleotide sequence ID" value="NZ_CP157948.1"/>
</dbReference>
<dbReference type="AlphaFoldDB" id="A0AAU7QIA4"/>
<reference evidence="2" key="1">
    <citation type="submission" date="2024-06" db="EMBL/GenBank/DDBJ databases">
        <authorList>
            <person name="Sun Y."/>
        </authorList>
    </citation>
    <scope>NUCLEOTIDE SEQUENCE</scope>
    <source>
        <strain evidence="2">IGA1.0</strain>
    </source>
</reference>
<dbReference type="InterPro" id="IPR049973">
    <property type="entry name" value="STY0301-like"/>
</dbReference>
<organism evidence="2">
    <name type="scientific">Rhodanobacter sp. IGA1.0</name>
    <dbReference type="NCBI Taxonomy" id="3158582"/>
    <lineage>
        <taxon>Bacteria</taxon>
        <taxon>Pseudomonadati</taxon>
        <taxon>Pseudomonadota</taxon>
        <taxon>Gammaproteobacteria</taxon>
        <taxon>Lysobacterales</taxon>
        <taxon>Rhodanobacteraceae</taxon>
        <taxon>Rhodanobacter</taxon>
    </lineage>
</organism>
<dbReference type="PROSITE" id="PS51257">
    <property type="entry name" value="PROKAR_LIPOPROTEIN"/>
    <property type="match status" value="1"/>
</dbReference>